<sequence length="540" mass="58039">MTEELYVLPASFGQKRLWLLEQIQPDTPLYTMAAALRLRGTLDVTALSAALTEVVQRHEVLRTVLRLDGGQVVQVVREPGPVDLETVEAPDGFDAAVLAASRLAARPFDLATGPLLRCYLVRAAADDHLLLAVVHHTVADGWSMGVLMRELTALYAAGTRGVPAALPELPVQYADYALWQQEQLDSGALTDQLDFWRRELAGVTPLRLPPDHPRTPAPTFAAATAPVTVAAAAVRQLRAVAEGDGVTASMVAMAAYAAVLARWSRQDDLVIGVPVAGRAELDLEPLVGFFVNTLPIRLDLSDDPTFGELLGRVRDHCLAAYQHADIPFELLVDELKPDRRAGQLPLAQTMLAVNNTVLPHLTDLPGLTVEPVRLPETRAHFDVTLDLVESDDALRGIVAAQADLFTAETAALVARSFTTLLRAAVVSPSTRLSELPCPVATERDVDVVALPSPDTEPAPVGGAIPDGDDTARTPTELVLVRLWSEILERDGVGVHEEFYAAGGNSLRAVRVVLRARELGVDLPVDAVLGEHTIRDLAALA</sequence>
<keyword evidence="4" id="KW-1185">Reference proteome</keyword>
<feature type="domain" description="Carrier" evidence="2">
    <location>
        <begin position="470"/>
        <end position="540"/>
    </location>
</feature>
<gene>
    <name evidence="3" type="ORF">QLQ12_30765</name>
</gene>
<organism evidence="3 4">
    <name type="scientific">Actinoplanes sandaracinus</name>
    <dbReference type="NCBI Taxonomy" id="3045177"/>
    <lineage>
        <taxon>Bacteria</taxon>
        <taxon>Bacillati</taxon>
        <taxon>Actinomycetota</taxon>
        <taxon>Actinomycetes</taxon>
        <taxon>Micromonosporales</taxon>
        <taxon>Micromonosporaceae</taxon>
        <taxon>Actinoplanes</taxon>
    </lineage>
</organism>
<evidence type="ECO:0000313" key="3">
    <source>
        <dbReference type="EMBL" id="MDI6103005.1"/>
    </source>
</evidence>
<dbReference type="InterPro" id="IPR036736">
    <property type="entry name" value="ACP-like_sf"/>
</dbReference>
<accession>A0ABT6WTF5</accession>
<evidence type="ECO:0000259" key="2">
    <source>
        <dbReference type="PROSITE" id="PS50075"/>
    </source>
</evidence>
<dbReference type="InterPro" id="IPR001242">
    <property type="entry name" value="Condensation_dom"/>
</dbReference>
<dbReference type="PANTHER" id="PTHR45527">
    <property type="entry name" value="NONRIBOSOMAL PEPTIDE SYNTHETASE"/>
    <property type="match status" value="1"/>
</dbReference>
<dbReference type="Gene3D" id="1.10.1200.10">
    <property type="entry name" value="ACP-like"/>
    <property type="match status" value="1"/>
</dbReference>
<dbReference type="RefSeq" id="WP_282764012.1">
    <property type="nucleotide sequence ID" value="NZ_JASCTH010000023.1"/>
</dbReference>
<protein>
    <submittedName>
        <fullName evidence="3">Condensation domain-containing protein</fullName>
    </submittedName>
</protein>
<dbReference type="Pfam" id="PF00550">
    <property type="entry name" value="PP-binding"/>
    <property type="match status" value="1"/>
</dbReference>
<dbReference type="InterPro" id="IPR023213">
    <property type="entry name" value="CAT-like_dom_sf"/>
</dbReference>
<reference evidence="3 4" key="1">
    <citation type="submission" date="2023-05" db="EMBL/GenBank/DDBJ databases">
        <title>Actinoplanes sp. NEAU-A12 genome sequencing.</title>
        <authorList>
            <person name="Wang Z.-S."/>
        </authorList>
    </citation>
    <scope>NUCLEOTIDE SEQUENCE [LARGE SCALE GENOMIC DNA]</scope>
    <source>
        <strain evidence="3 4">NEAU-A12</strain>
    </source>
</reference>
<dbReference type="Gene3D" id="3.30.559.30">
    <property type="entry name" value="Nonribosomal peptide synthetase, condensation domain"/>
    <property type="match status" value="1"/>
</dbReference>
<dbReference type="CDD" id="cd19531">
    <property type="entry name" value="LCL_NRPS-like"/>
    <property type="match status" value="1"/>
</dbReference>
<dbReference type="SUPFAM" id="SSF52777">
    <property type="entry name" value="CoA-dependent acyltransferases"/>
    <property type="match status" value="2"/>
</dbReference>
<comment type="caution">
    <text evidence="3">The sequence shown here is derived from an EMBL/GenBank/DDBJ whole genome shotgun (WGS) entry which is preliminary data.</text>
</comment>
<dbReference type="PROSITE" id="PS50075">
    <property type="entry name" value="CARRIER"/>
    <property type="match status" value="1"/>
</dbReference>
<evidence type="ECO:0000313" key="4">
    <source>
        <dbReference type="Proteomes" id="UP001241758"/>
    </source>
</evidence>
<dbReference type="Gene3D" id="3.30.559.10">
    <property type="entry name" value="Chloramphenicol acetyltransferase-like domain"/>
    <property type="match status" value="1"/>
</dbReference>
<dbReference type="Proteomes" id="UP001241758">
    <property type="component" value="Unassembled WGS sequence"/>
</dbReference>
<evidence type="ECO:0000256" key="1">
    <source>
        <dbReference type="ARBA" id="ARBA00001957"/>
    </source>
</evidence>
<comment type="cofactor">
    <cofactor evidence="1">
        <name>pantetheine 4'-phosphate</name>
        <dbReference type="ChEBI" id="CHEBI:47942"/>
    </cofactor>
</comment>
<dbReference type="Pfam" id="PF00668">
    <property type="entry name" value="Condensation"/>
    <property type="match status" value="1"/>
</dbReference>
<dbReference type="EMBL" id="JASCTH010000023">
    <property type="protein sequence ID" value="MDI6103005.1"/>
    <property type="molecule type" value="Genomic_DNA"/>
</dbReference>
<dbReference type="InterPro" id="IPR009081">
    <property type="entry name" value="PP-bd_ACP"/>
</dbReference>
<name>A0ABT6WTF5_9ACTN</name>
<proteinExistence type="predicted"/>
<dbReference type="SUPFAM" id="SSF47336">
    <property type="entry name" value="ACP-like"/>
    <property type="match status" value="1"/>
</dbReference>
<dbReference type="PANTHER" id="PTHR45527:SF1">
    <property type="entry name" value="FATTY ACID SYNTHASE"/>
    <property type="match status" value="1"/>
</dbReference>